<dbReference type="Proteomes" id="UP000324222">
    <property type="component" value="Unassembled WGS sequence"/>
</dbReference>
<evidence type="ECO:0000313" key="1">
    <source>
        <dbReference type="EMBL" id="MPC63417.1"/>
    </source>
</evidence>
<accession>A0A5B7H242</accession>
<sequence length="74" mass="7774">MQILIGAACVPGTVIRVHLQCLATRQAYSSPTASTCNDWTSGTPRGVGGASREVTDVAIDVEMLLNLRLLCGVD</sequence>
<dbReference type="EMBL" id="VSRR010020772">
    <property type="protein sequence ID" value="MPC63417.1"/>
    <property type="molecule type" value="Genomic_DNA"/>
</dbReference>
<reference evidence="1 2" key="1">
    <citation type="submission" date="2019-05" db="EMBL/GenBank/DDBJ databases">
        <title>Another draft genome of Portunus trituberculatus and its Hox gene families provides insights of decapod evolution.</title>
        <authorList>
            <person name="Jeong J.-H."/>
            <person name="Song I."/>
            <person name="Kim S."/>
            <person name="Choi T."/>
            <person name="Kim D."/>
            <person name="Ryu S."/>
            <person name="Kim W."/>
        </authorList>
    </citation>
    <scope>NUCLEOTIDE SEQUENCE [LARGE SCALE GENOMIC DNA]</scope>
    <source>
        <tissue evidence="1">Muscle</tissue>
    </source>
</reference>
<organism evidence="1 2">
    <name type="scientific">Portunus trituberculatus</name>
    <name type="common">Swimming crab</name>
    <name type="synonym">Neptunus trituberculatus</name>
    <dbReference type="NCBI Taxonomy" id="210409"/>
    <lineage>
        <taxon>Eukaryota</taxon>
        <taxon>Metazoa</taxon>
        <taxon>Ecdysozoa</taxon>
        <taxon>Arthropoda</taxon>
        <taxon>Crustacea</taxon>
        <taxon>Multicrustacea</taxon>
        <taxon>Malacostraca</taxon>
        <taxon>Eumalacostraca</taxon>
        <taxon>Eucarida</taxon>
        <taxon>Decapoda</taxon>
        <taxon>Pleocyemata</taxon>
        <taxon>Brachyura</taxon>
        <taxon>Eubrachyura</taxon>
        <taxon>Portunoidea</taxon>
        <taxon>Portunidae</taxon>
        <taxon>Portuninae</taxon>
        <taxon>Portunus</taxon>
    </lineage>
</organism>
<proteinExistence type="predicted"/>
<keyword evidence="2" id="KW-1185">Reference proteome</keyword>
<evidence type="ECO:0000313" key="2">
    <source>
        <dbReference type="Proteomes" id="UP000324222"/>
    </source>
</evidence>
<name>A0A5B7H242_PORTR</name>
<comment type="caution">
    <text evidence="1">The sequence shown here is derived from an EMBL/GenBank/DDBJ whole genome shotgun (WGS) entry which is preliminary data.</text>
</comment>
<gene>
    <name evidence="1" type="ORF">E2C01_057515</name>
</gene>
<protein>
    <submittedName>
        <fullName evidence="1">Uncharacterized protein</fullName>
    </submittedName>
</protein>
<dbReference type="AlphaFoldDB" id="A0A5B7H242"/>